<organism evidence="1 2">
    <name type="scientific">Botryotinia fuckeliana (strain T4)</name>
    <name type="common">Noble rot fungus</name>
    <name type="synonym">Botrytis cinerea</name>
    <dbReference type="NCBI Taxonomy" id="999810"/>
    <lineage>
        <taxon>Eukaryota</taxon>
        <taxon>Fungi</taxon>
        <taxon>Dikarya</taxon>
        <taxon>Ascomycota</taxon>
        <taxon>Pezizomycotina</taxon>
        <taxon>Leotiomycetes</taxon>
        <taxon>Helotiales</taxon>
        <taxon>Sclerotiniaceae</taxon>
        <taxon>Botrytis</taxon>
    </lineage>
</organism>
<gene>
    <name evidence="1" type="ORF">BofuT4_P044550.1</name>
</gene>
<accession>G2XYA0</accession>
<dbReference type="Proteomes" id="UP000008177">
    <property type="component" value="Unplaced contigs"/>
</dbReference>
<evidence type="ECO:0000313" key="2">
    <source>
        <dbReference type="Proteomes" id="UP000008177"/>
    </source>
</evidence>
<dbReference type="InParanoid" id="G2XYA0"/>
<dbReference type="HOGENOM" id="CLU_2037685_0_0_1"/>
<dbReference type="EMBL" id="FQ790278">
    <property type="protein sequence ID" value="CCD45437.1"/>
    <property type="molecule type" value="Genomic_DNA"/>
</dbReference>
<name>G2XYA0_BOTF4</name>
<dbReference type="AlphaFoldDB" id="G2XYA0"/>
<reference evidence="2" key="1">
    <citation type="journal article" date="2011" name="PLoS Genet.">
        <title>Genomic analysis of the necrotrophic fungal pathogens Sclerotinia sclerotiorum and Botrytis cinerea.</title>
        <authorList>
            <person name="Amselem J."/>
            <person name="Cuomo C.A."/>
            <person name="van Kan J.A."/>
            <person name="Viaud M."/>
            <person name="Benito E.P."/>
            <person name="Couloux A."/>
            <person name="Coutinho P.M."/>
            <person name="de Vries R.P."/>
            <person name="Dyer P.S."/>
            <person name="Fillinger S."/>
            <person name="Fournier E."/>
            <person name="Gout L."/>
            <person name="Hahn M."/>
            <person name="Kohn L."/>
            <person name="Lapalu N."/>
            <person name="Plummer K.M."/>
            <person name="Pradier J.M."/>
            <person name="Quevillon E."/>
            <person name="Sharon A."/>
            <person name="Simon A."/>
            <person name="ten Have A."/>
            <person name="Tudzynski B."/>
            <person name="Tudzynski P."/>
            <person name="Wincker P."/>
            <person name="Andrew M."/>
            <person name="Anthouard V."/>
            <person name="Beever R.E."/>
            <person name="Beffa R."/>
            <person name="Benoit I."/>
            <person name="Bouzid O."/>
            <person name="Brault B."/>
            <person name="Chen Z."/>
            <person name="Choquer M."/>
            <person name="Collemare J."/>
            <person name="Cotton P."/>
            <person name="Danchin E.G."/>
            <person name="Da Silva C."/>
            <person name="Gautier A."/>
            <person name="Giraud C."/>
            <person name="Giraud T."/>
            <person name="Gonzalez C."/>
            <person name="Grossetete S."/>
            <person name="Guldener U."/>
            <person name="Henrissat B."/>
            <person name="Howlett B.J."/>
            <person name="Kodira C."/>
            <person name="Kretschmer M."/>
            <person name="Lappartient A."/>
            <person name="Leroch M."/>
            <person name="Levis C."/>
            <person name="Mauceli E."/>
            <person name="Neuveglise C."/>
            <person name="Oeser B."/>
            <person name="Pearson M."/>
            <person name="Poulain J."/>
            <person name="Poussereau N."/>
            <person name="Quesneville H."/>
            <person name="Rascle C."/>
            <person name="Schumacher J."/>
            <person name="Segurens B."/>
            <person name="Sexton A."/>
            <person name="Silva E."/>
            <person name="Sirven C."/>
            <person name="Soanes D.M."/>
            <person name="Talbot N.J."/>
            <person name="Templeton M."/>
            <person name="Yandava C."/>
            <person name="Yarden O."/>
            <person name="Zeng Q."/>
            <person name="Rollins J.A."/>
            <person name="Lebrun M.H."/>
            <person name="Dickman M."/>
        </authorList>
    </citation>
    <scope>NUCLEOTIDE SEQUENCE [LARGE SCALE GENOMIC DNA]</scope>
    <source>
        <strain evidence="2">T4</strain>
    </source>
</reference>
<proteinExistence type="predicted"/>
<protein>
    <submittedName>
        <fullName evidence="1">Uncharacterized protein</fullName>
    </submittedName>
</protein>
<evidence type="ECO:0000313" key="1">
    <source>
        <dbReference type="EMBL" id="CCD45437.1"/>
    </source>
</evidence>
<sequence length="121" mass="13074">MTCIRVFFNSRNVSAASGFPESHLIFSTENTHVLLIVVSLSQTSSIKDGMVHARSPNRASEDISPGLDSKFISVPGNNGTHDVPGHFGKEAVQSTDITDPPVWLKNLILALQGGTNFRVLK</sequence>